<gene>
    <name evidence="1" type="ORF">NE237_007134</name>
</gene>
<evidence type="ECO:0000313" key="2">
    <source>
        <dbReference type="Proteomes" id="UP001141806"/>
    </source>
</evidence>
<evidence type="ECO:0000313" key="1">
    <source>
        <dbReference type="EMBL" id="KAJ4973960.1"/>
    </source>
</evidence>
<accession>A0A9Q0QVU0</accession>
<protein>
    <submittedName>
        <fullName evidence="1">Uncharacterized protein</fullName>
    </submittedName>
</protein>
<organism evidence="1 2">
    <name type="scientific">Protea cynaroides</name>
    <dbReference type="NCBI Taxonomy" id="273540"/>
    <lineage>
        <taxon>Eukaryota</taxon>
        <taxon>Viridiplantae</taxon>
        <taxon>Streptophyta</taxon>
        <taxon>Embryophyta</taxon>
        <taxon>Tracheophyta</taxon>
        <taxon>Spermatophyta</taxon>
        <taxon>Magnoliopsida</taxon>
        <taxon>Proteales</taxon>
        <taxon>Proteaceae</taxon>
        <taxon>Protea</taxon>
    </lineage>
</organism>
<name>A0A9Q0QVU0_9MAGN</name>
<dbReference type="EMBL" id="JAMYWD010000004">
    <property type="protein sequence ID" value="KAJ4973960.1"/>
    <property type="molecule type" value="Genomic_DNA"/>
</dbReference>
<reference evidence="1" key="1">
    <citation type="journal article" date="2023" name="Plant J.">
        <title>The genome of the king protea, Protea cynaroides.</title>
        <authorList>
            <person name="Chang J."/>
            <person name="Duong T.A."/>
            <person name="Schoeman C."/>
            <person name="Ma X."/>
            <person name="Roodt D."/>
            <person name="Barker N."/>
            <person name="Li Z."/>
            <person name="Van de Peer Y."/>
            <person name="Mizrachi E."/>
        </authorList>
    </citation>
    <scope>NUCLEOTIDE SEQUENCE</scope>
    <source>
        <tissue evidence="1">Young leaves</tissue>
    </source>
</reference>
<dbReference type="OrthoDB" id="1660066at2759"/>
<keyword evidence="2" id="KW-1185">Reference proteome</keyword>
<dbReference type="AlphaFoldDB" id="A0A9Q0QVU0"/>
<comment type="caution">
    <text evidence="1">The sequence shown here is derived from an EMBL/GenBank/DDBJ whole genome shotgun (WGS) entry which is preliminary data.</text>
</comment>
<dbReference type="Proteomes" id="UP001141806">
    <property type="component" value="Unassembled WGS sequence"/>
</dbReference>
<proteinExistence type="predicted"/>
<sequence>MAAVDDDDQQRLGDWRLRQSSHFSGIYKMVIELLPFPLISYTPFRLCHSGHLNPLANSPFHLRPFIPPPPAISVLLPPFLSHRAFNDTDLDFCLAMETRGVIIGNKWSMRVLWFSADGSYLLLTFVDSWLGKTDVEQRT</sequence>